<dbReference type="Proteomes" id="UP000078237">
    <property type="component" value="Unassembled WGS sequence"/>
</dbReference>
<evidence type="ECO:0000259" key="1">
    <source>
        <dbReference type="Pfam" id="PF22942"/>
    </source>
</evidence>
<protein>
    <recommendedName>
        <fullName evidence="1">DUF7025 domain-containing protein</fullName>
    </recommendedName>
</protein>
<dbReference type="VEuPathDB" id="FungiDB:MMYC01_207129"/>
<dbReference type="PANTHER" id="PTHR46411:SF4">
    <property type="entry name" value="AAA+ ATPASE DOMAIN-CONTAINING PROTEIN"/>
    <property type="match status" value="1"/>
</dbReference>
<dbReference type="InterPro" id="IPR054289">
    <property type="entry name" value="DUF7025"/>
</dbReference>
<proteinExistence type="predicted"/>
<gene>
    <name evidence="2" type="ORF">MMYC01_207129</name>
</gene>
<dbReference type="Pfam" id="PF22942">
    <property type="entry name" value="DUF7025"/>
    <property type="match status" value="1"/>
</dbReference>
<dbReference type="PANTHER" id="PTHR46411">
    <property type="entry name" value="FAMILY ATPASE, PUTATIVE-RELATED"/>
    <property type="match status" value="1"/>
</dbReference>
<reference evidence="2 3" key="1">
    <citation type="journal article" date="2016" name="Genome Announc.">
        <title>Genome Sequence of Madurella mycetomatis mm55, Isolated from a Human Mycetoma Case in Sudan.</title>
        <authorList>
            <person name="Smit S."/>
            <person name="Derks M.F."/>
            <person name="Bervoets S."/>
            <person name="Fahal A."/>
            <person name="van Leeuwen W."/>
            <person name="van Belkum A."/>
            <person name="van de Sande W.W."/>
        </authorList>
    </citation>
    <scope>NUCLEOTIDE SEQUENCE [LARGE SCALE GENOMIC DNA]</scope>
    <source>
        <strain evidence="3">mm55</strain>
    </source>
</reference>
<dbReference type="AlphaFoldDB" id="A0A175VUL4"/>
<dbReference type="EMBL" id="LCTW02000286">
    <property type="protein sequence ID" value="KXX75206.1"/>
    <property type="molecule type" value="Genomic_DNA"/>
</dbReference>
<evidence type="ECO:0000313" key="3">
    <source>
        <dbReference type="Proteomes" id="UP000078237"/>
    </source>
</evidence>
<dbReference type="STRING" id="100816.A0A175VUL4"/>
<keyword evidence="3" id="KW-1185">Reference proteome</keyword>
<accession>A0A175VUL4</accession>
<dbReference type="OrthoDB" id="10042665at2759"/>
<comment type="caution">
    <text evidence="2">The sequence shown here is derived from an EMBL/GenBank/DDBJ whole genome shotgun (WGS) entry which is preliminary data.</text>
</comment>
<name>A0A175VUL4_9PEZI</name>
<feature type="domain" description="DUF7025" evidence="1">
    <location>
        <begin position="149"/>
        <end position="254"/>
    </location>
</feature>
<evidence type="ECO:0000313" key="2">
    <source>
        <dbReference type="EMBL" id="KXX75206.1"/>
    </source>
</evidence>
<organism evidence="2 3">
    <name type="scientific">Madurella mycetomatis</name>
    <dbReference type="NCBI Taxonomy" id="100816"/>
    <lineage>
        <taxon>Eukaryota</taxon>
        <taxon>Fungi</taxon>
        <taxon>Dikarya</taxon>
        <taxon>Ascomycota</taxon>
        <taxon>Pezizomycotina</taxon>
        <taxon>Sordariomycetes</taxon>
        <taxon>Sordariomycetidae</taxon>
        <taxon>Sordariales</taxon>
        <taxon>Sordariales incertae sedis</taxon>
        <taxon>Madurella</taxon>
    </lineage>
</organism>
<sequence length="415" mass="47711">MVEGDHMTESPRKSQLRHSFSQDDPAEFNIGVDFHVRRILPTGLRIHSPHIQAVLRALIRYYPGFDVQDIEISFIYPFKELFHYWEDLQYILRQGRDGGEDEVVMCNPDTGSKVRIFCGGPTYEHLETLLTAQPVRDAWEKLVQPELELYESGHASYDFLWLLFKPGDIVFAETRGIGKKLAGFVVMRVTHVSCNKTGSPQLEPHPADRWELALWNLAYDGGRLRRRAHTVYVHRFYGERAIADLPAFPIRFAPNQKKLREELIERGKRYHRIICDGQSHMRYNGSVIAEKAYHYQGEIIVDHQSYKLEALDSRSMEMPDISGEEPQDLRGEPLFSKFNDMECSAANELEPAQYLLLPAYVLGFALGKREWAIFDMDFVEDLVEDEIDPMTYLIMDSDKSELIEAAAGAPAQAQP</sequence>